<evidence type="ECO:0000313" key="7">
    <source>
        <dbReference type="Proteomes" id="UP000555836"/>
    </source>
</evidence>
<dbReference type="PANTHER" id="PTHR43797">
    <property type="entry name" value="HOMOCYSTEINE/CYSTEINE SYNTHASE"/>
    <property type="match status" value="1"/>
</dbReference>
<dbReference type="InterPro" id="IPR015422">
    <property type="entry name" value="PyrdxlP-dep_Trfase_small"/>
</dbReference>
<dbReference type="GO" id="GO:0006535">
    <property type="term" value="P:cysteine biosynthetic process from serine"/>
    <property type="evidence" value="ECO:0007669"/>
    <property type="project" value="TreeGrafter"/>
</dbReference>
<evidence type="ECO:0000313" key="6">
    <source>
        <dbReference type="EMBL" id="NMU27030.1"/>
    </source>
</evidence>
<organism evidence="6 7">
    <name type="scientific">Vibrio parahaemolyticus</name>
    <dbReference type="NCBI Taxonomy" id="670"/>
    <lineage>
        <taxon>Bacteria</taxon>
        <taxon>Pseudomonadati</taxon>
        <taxon>Pseudomonadota</taxon>
        <taxon>Gammaproteobacteria</taxon>
        <taxon>Vibrionales</taxon>
        <taxon>Vibrionaceae</taxon>
        <taxon>Vibrio</taxon>
    </lineage>
</organism>
<protein>
    <submittedName>
        <fullName evidence="6">O-acetylhomoserine aminocarboxypropyltransferase/cysteine synthase</fullName>
    </submittedName>
</protein>
<dbReference type="AlphaFoldDB" id="A0A7Y0S641"/>
<dbReference type="GO" id="GO:0019346">
    <property type="term" value="P:transsulfuration"/>
    <property type="evidence" value="ECO:0007669"/>
    <property type="project" value="InterPro"/>
</dbReference>
<name>A0A7Y0S641_VIBPH</name>
<comment type="similarity">
    <text evidence="2 5">Belongs to the trans-sulfuration enzymes family.</text>
</comment>
<dbReference type="Proteomes" id="UP000555836">
    <property type="component" value="Unassembled WGS sequence"/>
</dbReference>
<dbReference type="GO" id="GO:0003961">
    <property type="term" value="F:O-acetylhomoserine aminocarboxypropyltransferase activity"/>
    <property type="evidence" value="ECO:0007669"/>
    <property type="project" value="TreeGrafter"/>
</dbReference>
<dbReference type="SUPFAM" id="SSF53383">
    <property type="entry name" value="PLP-dependent transferases"/>
    <property type="match status" value="1"/>
</dbReference>
<proteinExistence type="inferred from homology"/>
<comment type="caution">
    <text evidence="6">The sequence shown here is derived from an EMBL/GenBank/DDBJ whole genome shotgun (WGS) entry which is preliminary data.</text>
</comment>
<evidence type="ECO:0000256" key="1">
    <source>
        <dbReference type="ARBA" id="ARBA00001933"/>
    </source>
</evidence>
<feature type="non-terminal residue" evidence="6">
    <location>
        <position position="1"/>
    </location>
</feature>
<accession>A0A7Y0S641</accession>
<sequence>YDALKIFKRLVNIGDAKSLACHPGSTTHRQLSEAEQKQAGVAPEMIRLSVGIEHIDDILADLEQALNA</sequence>
<reference evidence="6 7" key="1">
    <citation type="submission" date="2020-04" db="EMBL/GenBank/DDBJ databases">
        <title>Whole-genome sequencing of Vibrio spp. from China reveals different genetic environments of blaCTX-M-14 among diverse lineages.</title>
        <authorList>
            <person name="Zheng Z."/>
            <person name="Ye L."/>
            <person name="Chen S."/>
        </authorList>
    </citation>
    <scope>NUCLEOTIDE SEQUENCE [LARGE SCALE GENOMIC DNA]</scope>
    <source>
        <strain evidence="6 7">Vb0574</strain>
    </source>
</reference>
<keyword evidence="3 6" id="KW-0808">Transferase</keyword>
<dbReference type="GO" id="GO:0030170">
    <property type="term" value="F:pyridoxal phosphate binding"/>
    <property type="evidence" value="ECO:0007669"/>
    <property type="project" value="InterPro"/>
</dbReference>
<dbReference type="GO" id="GO:0071269">
    <property type="term" value="P:L-homocysteine biosynthetic process"/>
    <property type="evidence" value="ECO:0007669"/>
    <property type="project" value="TreeGrafter"/>
</dbReference>
<keyword evidence="4 5" id="KW-0663">Pyridoxal phosphate</keyword>
<dbReference type="EMBL" id="JABCLD010001742">
    <property type="protein sequence ID" value="NMU27030.1"/>
    <property type="molecule type" value="Genomic_DNA"/>
</dbReference>
<dbReference type="GO" id="GO:0004124">
    <property type="term" value="F:cysteine synthase activity"/>
    <property type="evidence" value="ECO:0007669"/>
    <property type="project" value="TreeGrafter"/>
</dbReference>
<evidence type="ECO:0000256" key="4">
    <source>
        <dbReference type="ARBA" id="ARBA00022898"/>
    </source>
</evidence>
<dbReference type="InterPro" id="IPR006235">
    <property type="entry name" value="OAc-hSer/O-AcSer_sulfhydrylase"/>
</dbReference>
<dbReference type="Pfam" id="PF01053">
    <property type="entry name" value="Cys_Met_Meta_PP"/>
    <property type="match status" value="1"/>
</dbReference>
<evidence type="ECO:0000256" key="3">
    <source>
        <dbReference type="ARBA" id="ARBA00022679"/>
    </source>
</evidence>
<dbReference type="Gene3D" id="3.90.1150.10">
    <property type="entry name" value="Aspartate Aminotransferase, domain 1"/>
    <property type="match status" value="1"/>
</dbReference>
<evidence type="ECO:0000256" key="2">
    <source>
        <dbReference type="ARBA" id="ARBA00009077"/>
    </source>
</evidence>
<gene>
    <name evidence="6" type="ORF">HKB21_15540</name>
</gene>
<comment type="cofactor">
    <cofactor evidence="1 5">
        <name>pyridoxal 5'-phosphate</name>
        <dbReference type="ChEBI" id="CHEBI:597326"/>
    </cofactor>
</comment>
<evidence type="ECO:0000256" key="5">
    <source>
        <dbReference type="RuleBase" id="RU362118"/>
    </source>
</evidence>
<dbReference type="InterPro" id="IPR015424">
    <property type="entry name" value="PyrdxlP-dep_Trfase"/>
</dbReference>
<dbReference type="InterPro" id="IPR000277">
    <property type="entry name" value="Cys/Met-Metab_PyrdxlP-dep_enz"/>
</dbReference>
<dbReference type="PANTHER" id="PTHR43797:SF2">
    <property type="entry name" value="HOMOCYSTEINE_CYSTEINE SYNTHASE"/>
    <property type="match status" value="1"/>
</dbReference>
<dbReference type="GO" id="GO:0005737">
    <property type="term" value="C:cytoplasm"/>
    <property type="evidence" value="ECO:0007669"/>
    <property type="project" value="TreeGrafter"/>
</dbReference>